<dbReference type="Pfam" id="PF02230">
    <property type="entry name" value="Abhydrolase_2"/>
    <property type="match status" value="1"/>
</dbReference>
<dbReference type="InterPro" id="IPR003140">
    <property type="entry name" value="PLipase/COase/thioEstase"/>
</dbReference>
<dbReference type="AlphaFoldDB" id="D0LWK8"/>
<accession>D0LWK8</accession>
<evidence type="ECO:0000313" key="5">
    <source>
        <dbReference type="Proteomes" id="UP000001880"/>
    </source>
</evidence>
<dbReference type="RefSeq" id="WP_012830250.1">
    <property type="nucleotide sequence ID" value="NC_013440.1"/>
</dbReference>
<feature type="domain" description="Phospholipase/carboxylesterase/thioesterase" evidence="3">
    <location>
        <begin position="72"/>
        <end position="248"/>
    </location>
</feature>
<proteinExistence type="inferred from homology"/>
<evidence type="ECO:0000259" key="3">
    <source>
        <dbReference type="Pfam" id="PF02230"/>
    </source>
</evidence>
<dbReference type="EMBL" id="CP001804">
    <property type="protein sequence ID" value="ACY17658.1"/>
    <property type="molecule type" value="Genomic_DNA"/>
</dbReference>
<reference evidence="4 5" key="1">
    <citation type="journal article" date="2010" name="Stand. Genomic Sci.">
        <title>Complete genome sequence of Haliangium ochraceum type strain (SMP-2).</title>
        <authorList>
            <consortium name="US DOE Joint Genome Institute (JGI-PGF)"/>
            <person name="Ivanova N."/>
            <person name="Daum C."/>
            <person name="Lang E."/>
            <person name="Abt B."/>
            <person name="Kopitz M."/>
            <person name="Saunders E."/>
            <person name="Lapidus A."/>
            <person name="Lucas S."/>
            <person name="Glavina Del Rio T."/>
            <person name="Nolan M."/>
            <person name="Tice H."/>
            <person name="Copeland A."/>
            <person name="Cheng J.F."/>
            <person name="Chen F."/>
            <person name="Bruce D."/>
            <person name="Goodwin L."/>
            <person name="Pitluck S."/>
            <person name="Mavromatis K."/>
            <person name="Pati A."/>
            <person name="Mikhailova N."/>
            <person name="Chen A."/>
            <person name="Palaniappan K."/>
            <person name="Land M."/>
            <person name="Hauser L."/>
            <person name="Chang Y.J."/>
            <person name="Jeffries C.D."/>
            <person name="Detter J.C."/>
            <person name="Brettin T."/>
            <person name="Rohde M."/>
            <person name="Goker M."/>
            <person name="Bristow J."/>
            <person name="Markowitz V."/>
            <person name="Eisen J.A."/>
            <person name="Hugenholtz P."/>
            <person name="Kyrpides N.C."/>
            <person name="Klenk H.P."/>
        </authorList>
    </citation>
    <scope>NUCLEOTIDE SEQUENCE [LARGE SCALE GENOMIC DNA]</scope>
    <source>
        <strain evidence="5">DSM 14365 / CIP 107738 / JCM 11303 / AJ 13395 / SMP-2</strain>
    </source>
</reference>
<dbReference type="GO" id="GO:0016787">
    <property type="term" value="F:hydrolase activity"/>
    <property type="evidence" value="ECO:0007669"/>
    <property type="project" value="UniProtKB-KW"/>
</dbReference>
<sequence length="255" mass="27053">MRSERFGKLDAKVTGGTDGGGGGSGPVVVLLHGFGAPGTDLVPLGQMLGEAFGQVLDQAREHIGDAAPAAGDPPRFVFFAAPLAQPELMGGRAWWMIDMEALQRAMLGGGRPDFSREKPEGLDDARELLGEAIRALRERLDAAAAPLILGGFSQGAMLSCDFALRSDEPLAGLILFSGSLLCADEWRERMPKRAGLRVFQSHGQSDPILPFGAAERLRDLLREAGLEVSWCAFPGQHAIPPEALSGALELMVTVL</sequence>
<dbReference type="OrthoDB" id="9780848at2"/>
<gene>
    <name evidence="4" type="ordered locus">Hoch_5170</name>
</gene>
<dbReference type="KEGG" id="hoh:Hoch_5170"/>
<comment type="similarity">
    <text evidence="1">Belongs to the AB hydrolase superfamily. AB hydrolase 2 family.</text>
</comment>
<organism evidence="4 5">
    <name type="scientific">Haliangium ochraceum (strain DSM 14365 / JCM 11303 / SMP-2)</name>
    <dbReference type="NCBI Taxonomy" id="502025"/>
    <lineage>
        <taxon>Bacteria</taxon>
        <taxon>Pseudomonadati</taxon>
        <taxon>Myxococcota</taxon>
        <taxon>Polyangia</taxon>
        <taxon>Haliangiales</taxon>
        <taxon>Kofleriaceae</taxon>
        <taxon>Haliangium</taxon>
    </lineage>
</organism>
<dbReference type="InterPro" id="IPR050565">
    <property type="entry name" value="LYPA1-2/EST-like"/>
</dbReference>
<name>D0LWK8_HALO1</name>
<dbReference type="InterPro" id="IPR029058">
    <property type="entry name" value="AB_hydrolase_fold"/>
</dbReference>
<dbReference type="STRING" id="502025.Hoch_5170"/>
<evidence type="ECO:0000313" key="4">
    <source>
        <dbReference type="EMBL" id="ACY17658.1"/>
    </source>
</evidence>
<dbReference type="eggNOG" id="COG0400">
    <property type="taxonomic scope" value="Bacteria"/>
</dbReference>
<evidence type="ECO:0000256" key="1">
    <source>
        <dbReference type="ARBA" id="ARBA00006499"/>
    </source>
</evidence>
<dbReference type="SUPFAM" id="SSF53474">
    <property type="entry name" value="alpha/beta-Hydrolases"/>
    <property type="match status" value="1"/>
</dbReference>
<keyword evidence="5" id="KW-1185">Reference proteome</keyword>
<keyword evidence="2" id="KW-0378">Hydrolase</keyword>
<dbReference type="HOGENOM" id="CLU_049413_5_1_7"/>
<evidence type="ECO:0000256" key="2">
    <source>
        <dbReference type="ARBA" id="ARBA00022801"/>
    </source>
</evidence>
<dbReference type="Gene3D" id="3.40.50.1820">
    <property type="entry name" value="alpha/beta hydrolase"/>
    <property type="match status" value="1"/>
</dbReference>
<dbReference type="Proteomes" id="UP000001880">
    <property type="component" value="Chromosome"/>
</dbReference>
<dbReference type="PANTHER" id="PTHR10655:SF17">
    <property type="entry name" value="LYSOPHOSPHOLIPASE-LIKE PROTEIN 1"/>
    <property type="match status" value="1"/>
</dbReference>
<protein>
    <submittedName>
        <fullName evidence="4">Phospholipase/Carboxylesterase</fullName>
    </submittedName>
</protein>
<dbReference type="PANTHER" id="PTHR10655">
    <property type="entry name" value="LYSOPHOSPHOLIPASE-RELATED"/>
    <property type="match status" value="1"/>
</dbReference>